<proteinExistence type="predicted"/>
<evidence type="ECO:0000313" key="1">
    <source>
        <dbReference type="EMBL" id="RXM99329.1"/>
    </source>
</evidence>
<name>A0A662YS06_ACIRT</name>
<protein>
    <submittedName>
        <fullName evidence="1">Uncharacterized protein</fullName>
    </submittedName>
</protein>
<comment type="caution">
    <text evidence="1">The sequence shown here is derived from an EMBL/GenBank/DDBJ whole genome shotgun (WGS) entry which is preliminary data.</text>
</comment>
<dbReference type="Proteomes" id="UP000289886">
    <property type="component" value="Unassembled WGS sequence"/>
</dbReference>
<evidence type="ECO:0000313" key="2">
    <source>
        <dbReference type="Proteomes" id="UP000289886"/>
    </source>
</evidence>
<gene>
    <name evidence="1" type="ORF">EOD39_11732</name>
</gene>
<reference evidence="1 2" key="1">
    <citation type="submission" date="2019-01" db="EMBL/GenBank/DDBJ databases">
        <title>Draft Genome and Complete Hox-Cluster Characterization of the Sterlet Sturgeon (Acipenser ruthenus).</title>
        <authorList>
            <person name="Wei Q."/>
        </authorList>
    </citation>
    <scope>NUCLEOTIDE SEQUENCE [LARGE SCALE GENOMIC DNA]</scope>
    <source>
        <strain evidence="1">WHYD16114868_AA</strain>
        <tissue evidence="1">Blood</tissue>
    </source>
</reference>
<dbReference type="AlphaFoldDB" id="A0A662YS06"/>
<organism evidence="1 2">
    <name type="scientific">Acipenser ruthenus</name>
    <name type="common">Sterlet sturgeon</name>
    <dbReference type="NCBI Taxonomy" id="7906"/>
    <lineage>
        <taxon>Eukaryota</taxon>
        <taxon>Metazoa</taxon>
        <taxon>Chordata</taxon>
        <taxon>Craniata</taxon>
        <taxon>Vertebrata</taxon>
        <taxon>Euteleostomi</taxon>
        <taxon>Actinopterygii</taxon>
        <taxon>Chondrostei</taxon>
        <taxon>Acipenseriformes</taxon>
        <taxon>Acipenseridae</taxon>
        <taxon>Acipenser</taxon>
    </lineage>
</organism>
<keyword evidence="2" id="KW-1185">Reference proteome</keyword>
<sequence>MSMAWVLAALSQQVETVRQVAVARVVCRLAILPPCFPAVPARSSDPPAGKLVVFYGIGSGVLTVDRGSSWQAQSHWLVPTPGAPFRIGAAVRCTVPGTPAGQVMQSLLGGPFQDRHKVGRLLRGCPPVHLGDHLEIGHVDLPVRGPIKRSDLGIDCRWAGGLKKAPAICC</sequence>
<accession>A0A662YS06</accession>
<dbReference type="EMBL" id="SCEB01000411">
    <property type="protein sequence ID" value="RXM99329.1"/>
    <property type="molecule type" value="Genomic_DNA"/>
</dbReference>